<accession>B0TBH0</accession>
<protein>
    <submittedName>
        <fullName evidence="2">Uncharacterized protein</fullName>
    </submittedName>
</protein>
<dbReference type="AlphaFoldDB" id="B0TBH0"/>
<name>B0TBH0_HELMI</name>
<gene>
    <name evidence="2" type="ORF">HM1_2654</name>
</gene>
<feature type="compositionally biased region" description="Basic and acidic residues" evidence="1">
    <location>
        <begin position="1"/>
        <end position="26"/>
    </location>
</feature>
<feature type="region of interest" description="Disordered" evidence="1">
    <location>
        <begin position="1"/>
        <end position="43"/>
    </location>
</feature>
<sequence length="43" mass="4801">MIVKEKGAQDKGVLDRRRYKGRDGFPKLKKKGVVSTLSGEQVP</sequence>
<dbReference type="KEGG" id="hmo:HM1_2654"/>
<organism evidence="2 3">
    <name type="scientific">Heliobacterium modesticaldum (strain ATCC 51547 / Ice1)</name>
    <dbReference type="NCBI Taxonomy" id="498761"/>
    <lineage>
        <taxon>Bacteria</taxon>
        <taxon>Bacillati</taxon>
        <taxon>Bacillota</taxon>
        <taxon>Clostridia</taxon>
        <taxon>Eubacteriales</taxon>
        <taxon>Heliobacteriaceae</taxon>
        <taxon>Heliomicrobium</taxon>
    </lineage>
</organism>
<dbReference type="EMBL" id="CP000930">
    <property type="protein sequence ID" value="ABZ85183.1"/>
    <property type="molecule type" value="Genomic_DNA"/>
</dbReference>
<evidence type="ECO:0000313" key="2">
    <source>
        <dbReference type="EMBL" id="ABZ85183.1"/>
    </source>
</evidence>
<reference evidence="2 3" key="1">
    <citation type="journal article" date="2008" name="J. Bacteriol.">
        <title>The genome of Heliobacterium modesticaldum, a phototrophic representative of the Firmicutes containing the simplest photosynthetic apparatus.</title>
        <authorList>
            <person name="Sattley W.M."/>
            <person name="Madigan M.T."/>
            <person name="Swingley W.D."/>
            <person name="Cheung P.C."/>
            <person name="Clocksin K.M."/>
            <person name="Conrad A.L."/>
            <person name="Dejesa L.C."/>
            <person name="Honchak B.M."/>
            <person name="Jung D.O."/>
            <person name="Karbach L.E."/>
            <person name="Kurdoglu A."/>
            <person name="Lahiri S."/>
            <person name="Mastrian S.D."/>
            <person name="Page L.E."/>
            <person name="Taylor H.L."/>
            <person name="Wang Z.T."/>
            <person name="Raymond J."/>
            <person name="Chen M."/>
            <person name="Blankenship R.E."/>
            <person name="Touchman J.W."/>
        </authorList>
    </citation>
    <scope>NUCLEOTIDE SEQUENCE [LARGE SCALE GENOMIC DNA]</scope>
    <source>
        <strain evidence="3">ATCC 51547 / Ice1</strain>
    </source>
</reference>
<dbReference type="HOGENOM" id="CLU_3234440_0_0_9"/>
<evidence type="ECO:0000256" key="1">
    <source>
        <dbReference type="SAM" id="MobiDB-lite"/>
    </source>
</evidence>
<dbReference type="Proteomes" id="UP000008550">
    <property type="component" value="Chromosome"/>
</dbReference>
<proteinExistence type="predicted"/>
<keyword evidence="3" id="KW-1185">Reference proteome</keyword>
<evidence type="ECO:0000313" key="3">
    <source>
        <dbReference type="Proteomes" id="UP000008550"/>
    </source>
</evidence>